<protein>
    <submittedName>
        <fullName evidence="2">Uncharacterized protein</fullName>
    </submittedName>
</protein>
<gene>
    <name evidence="2" type="ORF">BCT23_08535</name>
</gene>
<keyword evidence="1" id="KW-0812">Transmembrane</keyword>
<keyword evidence="1" id="KW-1133">Transmembrane helix</keyword>
<evidence type="ECO:0000313" key="2">
    <source>
        <dbReference type="EMBL" id="PMN87393.1"/>
    </source>
</evidence>
<reference evidence="3" key="1">
    <citation type="submission" date="2016-07" db="EMBL/GenBank/DDBJ databases">
        <title>Nontailed viruses are major unrecognized killers of bacteria in the ocean.</title>
        <authorList>
            <person name="Kauffman K."/>
            <person name="Hussain F."/>
            <person name="Yang J."/>
            <person name="Arevalo P."/>
            <person name="Brown J."/>
            <person name="Cutler M."/>
            <person name="Kelly L."/>
            <person name="Polz M.F."/>
        </authorList>
    </citation>
    <scope>NUCLEOTIDE SEQUENCE [LARGE SCALE GENOMIC DNA]</scope>
    <source>
        <strain evidence="3">10N.261.45.A10</strain>
    </source>
</reference>
<keyword evidence="1" id="KW-0472">Membrane</keyword>
<dbReference type="AlphaFoldDB" id="A0A2N7L388"/>
<evidence type="ECO:0000256" key="1">
    <source>
        <dbReference type="SAM" id="Phobius"/>
    </source>
</evidence>
<sequence length="83" mass="9238">MKANEWLPNLEESVFSRSYLVTLGGVFISISSFVFTSWGLAELVGLIILLLLALLGLCCLYIGFFASSKRAIAWAMVSKHIFY</sequence>
<feature type="transmembrane region" description="Helical" evidence="1">
    <location>
        <begin position="46"/>
        <end position="66"/>
    </location>
</feature>
<proteinExistence type="predicted"/>
<feature type="transmembrane region" description="Helical" evidence="1">
    <location>
        <begin position="20"/>
        <end position="40"/>
    </location>
</feature>
<dbReference type="Proteomes" id="UP000235387">
    <property type="component" value="Unassembled WGS sequence"/>
</dbReference>
<name>A0A2N7L388_9GAMM</name>
<evidence type="ECO:0000313" key="3">
    <source>
        <dbReference type="Proteomes" id="UP000235387"/>
    </source>
</evidence>
<organism evidence="2 3">
    <name type="scientific">Enterovibrio norvegicus</name>
    <dbReference type="NCBI Taxonomy" id="188144"/>
    <lineage>
        <taxon>Bacteria</taxon>
        <taxon>Pseudomonadati</taxon>
        <taxon>Pseudomonadota</taxon>
        <taxon>Gammaproteobacteria</taxon>
        <taxon>Vibrionales</taxon>
        <taxon>Vibrionaceae</taxon>
        <taxon>Enterovibrio</taxon>
    </lineage>
</organism>
<dbReference type="EMBL" id="MDAL01000071">
    <property type="protein sequence ID" value="PMN87393.1"/>
    <property type="molecule type" value="Genomic_DNA"/>
</dbReference>
<comment type="caution">
    <text evidence="2">The sequence shown here is derived from an EMBL/GenBank/DDBJ whole genome shotgun (WGS) entry which is preliminary data.</text>
</comment>
<accession>A0A2N7L388</accession>